<proteinExistence type="predicted"/>
<name>A0AA38HLX0_9CUCU</name>
<protein>
    <submittedName>
        <fullName evidence="2">Uncharacterized protein</fullName>
    </submittedName>
</protein>
<evidence type="ECO:0000313" key="2">
    <source>
        <dbReference type="EMBL" id="KAJ3639506.1"/>
    </source>
</evidence>
<dbReference type="Proteomes" id="UP001168821">
    <property type="component" value="Unassembled WGS sequence"/>
</dbReference>
<accession>A0AA38HLX0</accession>
<dbReference type="AlphaFoldDB" id="A0AA38HLX0"/>
<comment type="caution">
    <text evidence="2">The sequence shown here is derived from an EMBL/GenBank/DDBJ whole genome shotgun (WGS) entry which is preliminary data.</text>
</comment>
<keyword evidence="3" id="KW-1185">Reference proteome</keyword>
<feature type="region of interest" description="Disordered" evidence="1">
    <location>
        <begin position="1"/>
        <end position="26"/>
    </location>
</feature>
<reference evidence="2" key="1">
    <citation type="journal article" date="2023" name="G3 (Bethesda)">
        <title>Whole genome assemblies of Zophobas morio and Tenebrio molitor.</title>
        <authorList>
            <person name="Kaur S."/>
            <person name="Stinson S.A."/>
            <person name="diCenzo G.C."/>
        </authorList>
    </citation>
    <scope>NUCLEOTIDE SEQUENCE</scope>
    <source>
        <strain evidence="2">QUZm001</strain>
    </source>
</reference>
<gene>
    <name evidence="2" type="ORF">Zmor_002863</name>
</gene>
<sequence>MKLPSASGFFSPPRRPTPAVPLDNVANLPHGRTSTCLTNEPMFLLFNRRHANRRSLLHFYFPDYFDRPEINPTERKNTTWNLPKNDTT</sequence>
<dbReference type="EMBL" id="JALNTZ010000010">
    <property type="protein sequence ID" value="KAJ3639506.1"/>
    <property type="molecule type" value="Genomic_DNA"/>
</dbReference>
<organism evidence="2 3">
    <name type="scientific">Zophobas morio</name>
    <dbReference type="NCBI Taxonomy" id="2755281"/>
    <lineage>
        <taxon>Eukaryota</taxon>
        <taxon>Metazoa</taxon>
        <taxon>Ecdysozoa</taxon>
        <taxon>Arthropoda</taxon>
        <taxon>Hexapoda</taxon>
        <taxon>Insecta</taxon>
        <taxon>Pterygota</taxon>
        <taxon>Neoptera</taxon>
        <taxon>Endopterygota</taxon>
        <taxon>Coleoptera</taxon>
        <taxon>Polyphaga</taxon>
        <taxon>Cucujiformia</taxon>
        <taxon>Tenebrionidae</taxon>
        <taxon>Zophobas</taxon>
    </lineage>
</organism>
<evidence type="ECO:0000256" key="1">
    <source>
        <dbReference type="SAM" id="MobiDB-lite"/>
    </source>
</evidence>
<evidence type="ECO:0000313" key="3">
    <source>
        <dbReference type="Proteomes" id="UP001168821"/>
    </source>
</evidence>